<dbReference type="GeneID" id="111088144"/>
<feature type="transmembrane region" description="Helical" evidence="2">
    <location>
        <begin position="162"/>
        <end position="181"/>
    </location>
</feature>
<name>A0ABM1TAU5_LIMPO</name>
<organism evidence="3 4">
    <name type="scientific">Limulus polyphemus</name>
    <name type="common">Atlantic horseshoe crab</name>
    <dbReference type="NCBI Taxonomy" id="6850"/>
    <lineage>
        <taxon>Eukaryota</taxon>
        <taxon>Metazoa</taxon>
        <taxon>Ecdysozoa</taxon>
        <taxon>Arthropoda</taxon>
        <taxon>Chelicerata</taxon>
        <taxon>Merostomata</taxon>
        <taxon>Xiphosura</taxon>
        <taxon>Limulidae</taxon>
        <taxon>Limulus</taxon>
    </lineage>
</organism>
<evidence type="ECO:0000256" key="1">
    <source>
        <dbReference type="ARBA" id="ARBA00007065"/>
    </source>
</evidence>
<evidence type="ECO:0000256" key="2">
    <source>
        <dbReference type="SAM" id="Phobius"/>
    </source>
</evidence>
<keyword evidence="3" id="KW-1185">Reference proteome</keyword>
<keyword evidence="2" id="KW-0472">Membrane</keyword>
<protein>
    <submittedName>
        <fullName evidence="4">UPF0739 protein C1orf74 homolog</fullName>
    </submittedName>
</protein>
<dbReference type="InterPro" id="IPR027850">
    <property type="entry name" value="DUF4504"/>
</dbReference>
<dbReference type="Pfam" id="PF14953">
    <property type="entry name" value="DUF4504"/>
    <property type="match status" value="1"/>
</dbReference>
<keyword evidence="2" id="KW-0812">Transmembrane</keyword>
<proteinExistence type="inferred from homology"/>
<comment type="similarity">
    <text evidence="1">Belongs to the UPF0739 family.</text>
</comment>
<gene>
    <name evidence="4" type="primary">LOC111088144</name>
</gene>
<evidence type="ECO:0000313" key="4">
    <source>
        <dbReference type="RefSeq" id="XP_022253001.1"/>
    </source>
</evidence>
<evidence type="ECO:0000313" key="3">
    <source>
        <dbReference type="Proteomes" id="UP000694941"/>
    </source>
</evidence>
<sequence>MEDFQKSELRIFSKRIRSHSFRIELDILSVIHGLRPAYLWDKCLASPEEIQNFVRAFTGRFSTSSCKYRYKILDVLVLEESVFVVNLEALIDHLGRLVNDSSFPFIDVSFHLQKPALVSAGQSLTMNVIQNVENELRKYWEIQQQTESSHEPSIIKLSCDTLWNLTALFGILLNFPVIYWYNLETQRKGDNCLGMTTLRVHHIFGQINFMGSLIHHEILSFSIPKCVHSQIQQKICMWFFMLKNIVSSLCCACFEDIELISEEKVLPAVAL</sequence>
<dbReference type="Proteomes" id="UP000694941">
    <property type="component" value="Unplaced"/>
</dbReference>
<dbReference type="RefSeq" id="XP_022253001.1">
    <property type="nucleotide sequence ID" value="XM_022397293.1"/>
</dbReference>
<accession>A0ABM1TAU5</accession>
<dbReference type="PANTHER" id="PTHR31366">
    <property type="entry name" value="UPF0739 PROTEIN C1ORF74"/>
    <property type="match status" value="1"/>
</dbReference>
<dbReference type="PANTHER" id="PTHR31366:SF2">
    <property type="entry name" value="UPF0739 PROTEIN C1ORF74"/>
    <property type="match status" value="1"/>
</dbReference>
<reference evidence="4" key="1">
    <citation type="submission" date="2025-08" db="UniProtKB">
        <authorList>
            <consortium name="RefSeq"/>
        </authorList>
    </citation>
    <scope>IDENTIFICATION</scope>
    <source>
        <tissue evidence="4">Muscle</tissue>
    </source>
</reference>
<keyword evidence="2" id="KW-1133">Transmembrane helix</keyword>